<reference evidence="1 2" key="1">
    <citation type="submission" date="2009-05" db="EMBL/GenBank/DDBJ databases">
        <title>The draft genome of Acidovorax delafieldii 2AN.</title>
        <authorList>
            <consortium name="US DOE Joint Genome Institute (JGI-PGF)"/>
            <person name="Lucas S."/>
            <person name="Copeland A."/>
            <person name="Lapidus A."/>
            <person name="Glavina del Rio T."/>
            <person name="Tice H."/>
            <person name="Bruce D."/>
            <person name="Goodwin L."/>
            <person name="Pitluck S."/>
            <person name="Larimer F."/>
            <person name="Land M.L."/>
            <person name="Hauser L."/>
            <person name="Shelobolina E.S."/>
            <person name="Picardal F."/>
            <person name="Roden E."/>
            <person name="Emerson D."/>
        </authorList>
    </citation>
    <scope>NUCLEOTIDE SEQUENCE [LARGE SCALE GENOMIC DNA]</scope>
    <source>
        <strain evidence="1 2">2AN</strain>
    </source>
</reference>
<dbReference type="EMBL" id="ACQT01000086">
    <property type="protein sequence ID" value="EER59926.1"/>
    <property type="molecule type" value="Genomic_DNA"/>
</dbReference>
<evidence type="ECO:0000313" key="1">
    <source>
        <dbReference type="EMBL" id="EER59926.1"/>
    </source>
</evidence>
<organism evidence="1 2">
    <name type="scientific">Acidovorax delafieldii 2AN</name>
    <dbReference type="NCBI Taxonomy" id="573060"/>
    <lineage>
        <taxon>Bacteria</taxon>
        <taxon>Pseudomonadati</taxon>
        <taxon>Pseudomonadota</taxon>
        <taxon>Betaproteobacteria</taxon>
        <taxon>Burkholderiales</taxon>
        <taxon>Comamonadaceae</taxon>
        <taxon>Acidovorax</taxon>
    </lineage>
</organism>
<dbReference type="OrthoDB" id="8892993at2"/>
<protein>
    <submittedName>
        <fullName evidence="1">Uncharacterized protein</fullName>
    </submittedName>
</protein>
<dbReference type="AlphaFoldDB" id="C5T6I2"/>
<dbReference type="RefSeq" id="WP_005797112.1">
    <property type="nucleotide sequence ID" value="NZ_ACQT01000086.1"/>
</dbReference>
<name>C5T6I2_ACIDE</name>
<dbReference type="PATRIC" id="fig|573060.9.peg.2589"/>
<dbReference type="Proteomes" id="UP000003856">
    <property type="component" value="Unassembled WGS sequence"/>
</dbReference>
<evidence type="ECO:0000313" key="2">
    <source>
        <dbReference type="Proteomes" id="UP000003856"/>
    </source>
</evidence>
<gene>
    <name evidence="1" type="ORF">AcdelDRAFT_2512</name>
</gene>
<sequence>MRTEICPTHGDFCTSFETQIHITNSDVEVLEQNCLGQGKLALKDGATRLLPIVHLIRLLKDAESKLQGVHAHPRDLTFVGVRTEDAQGLTLFVARKATRQRRLDEDLAEETHAERECAKGLVCRISPLIDRLHERQLSTEQLCTALSAEADPARARAAFVSLASSSDPITDGAKIIHEGTNDQPKRSVQVQGAEIHRVVGRVVSVDQGTRSCRVRLASLPEPSSIFTEKDIGVRVFDVALVEDVGWLLASLAASLSESLEMKLTINAKFDIRGGVNFSATLVGFPDAKKASKRLEAALAESMASLF</sequence>
<accession>C5T6I2</accession>
<comment type="caution">
    <text evidence="1">The sequence shown here is derived from an EMBL/GenBank/DDBJ whole genome shotgun (WGS) entry which is preliminary data.</text>
</comment>
<proteinExistence type="predicted"/>
<keyword evidence="2" id="KW-1185">Reference proteome</keyword>